<dbReference type="InterPro" id="IPR004960">
    <property type="entry name" value="LipA_acyltrans"/>
</dbReference>
<evidence type="ECO:0008006" key="10">
    <source>
        <dbReference type="Google" id="ProtNLM"/>
    </source>
</evidence>
<dbReference type="PANTHER" id="PTHR30606">
    <property type="entry name" value="LIPID A BIOSYNTHESIS LAUROYL ACYLTRANSFERASE"/>
    <property type="match status" value="1"/>
</dbReference>
<dbReference type="GO" id="GO:0009247">
    <property type="term" value="P:glycolipid biosynthetic process"/>
    <property type="evidence" value="ECO:0007669"/>
    <property type="project" value="UniProtKB-ARBA"/>
</dbReference>
<dbReference type="EMBL" id="MCGG01000021">
    <property type="protein sequence ID" value="OEJ67541.1"/>
    <property type="molecule type" value="Genomic_DNA"/>
</dbReference>
<evidence type="ECO:0000256" key="4">
    <source>
        <dbReference type="ARBA" id="ARBA00022679"/>
    </source>
</evidence>
<dbReference type="Proteomes" id="UP000095347">
    <property type="component" value="Unassembled WGS sequence"/>
</dbReference>
<keyword evidence="3" id="KW-0997">Cell inner membrane</keyword>
<dbReference type="CDD" id="cd07984">
    <property type="entry name" value="LPLAT_LABLAT-like"/>
    <property type="match status" value="1"/>
</dbReference>
<organism evidence="8 9">
    <name type="scientific">Magnetovibrio blakemorei</name>
    <dbReference type="NCBI Taxonomy" id="28181"/>
    <lineage>
        <taxon>Bacteria</taxon>
        <taxon>Pseudomonadati</taxon>
        <taxon>Pseudomonadota</taxon>
        <taxon>Alphaproteobacteria</taxon>
        <taxon>Rhodospirillales</taxon>
        <taxon>Magnetovibrionaceae</taxon>
        <taxon>Magnetovibrio</taxon>
    </lineage>
</organism>
<dbReference type="GO" id="GO:0016746">
    <property type="term" value="F:acyltransferase activity"/>
    <property type="evidence" value="ECO:0007669"/>
    <property type="project" value="UniProtKB-KW"/>
</dbReference>
<keyword evidence="2" id="KW-1003">Cell membrane</keyword>
<dbReference type="STRING" id="28181.BEN30_08895"/>
<dbReference type="Pfam" id="PF03279">
    <property type="entry name" value="Lip_A_acyltrans"/>
    <property type="match status" value="1"/>
</dbReference>
<proteinExistence type="predicted"/>
<sequence length="299" mass="32741">MPKPVSPLNTRKPTFVDFIGAGVARGGVFVLRLLPFALASAIGGVLASTFGPLLKPSKAARINLSLAFPDKGEAEIEQILRQVWENMGRTAFEFAQMDHLLSDTGKKRVYIEGQDNLDAALGSGKPVLFFSAHLGNWELLPVSAGILGFGVHVFYRAPNNPLLQDVFTRRSSPGELIPKGAPGAKRAFTLLKRGENLGILVDQKLNDGIAVPFFGRDAMTGTALAEFALRFDAPMVPIQCIRLPGARFKVIYHPALKVTPTGDKKADVRTIMTDVNATLERWIAQHPGDWLWLHKRWPV</sequence>
<keyword evidence="5 7" id="KW-0472">Membrane</keyword>
<dbReference type="PIRSF" id="PIRSF026649">
    <property type="entry name" value="MsbB"/>
    <property type="match status" value="1"/>
</dbReference>
<feature type="transmembrane region" description="Helical" evidence="7">
    <location>
        <begin position="33"/>
        <end position="54"/>
    </location>
</feature>
<evidence type="ECO:0000256" key="6">
    <source>
        <dbReference type="ARBA" id="ARBA00023315"/>
    </source>
</evidence>
<evidence type="ECO:0000256" key="1">
    <source>
        <dbReference type="ARBA" id="ARBA00004533"/>
    </source>
</evidence>
<gene>
    <name evidence="8" type="ORF">BEN30_08895</name>
</gene>
<keyword evidence="9" id="KW-1185">Reference proteome</keyword>
<keyword evidence="7" id="KW-0812">Transmembrane</keyword>
<comment type="subcellular location">
    <subcellularLocation>
        <location evidence="1">Cell inner membrane</location>
    </subcellularLocation>
</comment>
<evidence type="ECO:0000256" key="2">
    <source>
        <dbReference type="ARBA" id="ARBA00022475"/>
    </source>
</evidence>
<accession>A0A1E5Q835</accession>
<reference evidence="9" key="1">
    <citation type="submission" date="2016-07" db="EMBL/GenBank/DDBJ databases">
        <authorList>
            <person name="Florea S."/>
            <person name="Webb J.S."/>
            <person name="Jaromczyk J."/>
            <person name="Schardl C.L."/>
        </authorList>
    </citation>
    <scope>NUCLEOTIDE SEQUENCE [LARGE SCALE GENOMIC DNA]</scope>
    <source>
        <strain evidence="9">MV-1</strain>
    </source>
</reference>
<evidence type="ECO:0000313" key="9">
    <source>
        <dbReference type="Proteomes" id="UP000095347"/>
    </source>
</evidence>
<protein>
    <recommendedName>
        <fullName evidence="10">Lauroyl acyltransferase</fullName>
    </recommendedName>
</protein>
<evidence type="ECO:0000256" key="3">
    <source>
        <dbReference type="ARBA" id="ARBA00022519"/>
    </source>
</evidence>
<comment type="caution">
    <text evidence="8">The sequence shown here is derived from an EMBL/GenBank/DDBJ whole genome shotgun (WGS) entry which is preliminary data.</text>
</comment>
<keyword evidence="6" id="KW-0012">Acyltransferase</keyword>
<evidence type="ECO:0000256" key="7">
    <source>
        <dbReference type="SAM" id="Phobius"/>
    </source>
</evidence>
<name>A0A1E5Q835_9PROT</name>
<evidence type="ECO:0000256" key="5">
    <source>
        <dbReference type="ARBA" id="ARBA00023136"/>
    </source>
</evidence>
<keyword evidence="4" id="KW-0808">Transferase</keyword>
<dbReference type="GO" id="GO:0005886">
    <property type="term" value="C:plasma membrane"/>
    <property type="evidence" value="ECO:0007669"/>
    <property type="project" value="UniProtKB-SubCell"/>
</dbReference>
<dbReference type="PANTHER" id="PTHR30606:SF9">
    <property type="entry name" value="LIPID A BIOSYNTHESIS LAUROYLTRANSFERASE"/>
    <property type="match status" value="1"/>
</dbReference>
<dbReference type="RefSeq" id="WP_069957694.1">
    <property type="nucleotide sequence ID" value="NZ_MCGG01000021.1"/>
</dbReference>
<evidence type="ECO:0000313" key="8">
    <source>
        <dbReference type="EMBL" id="OEJ67541.1"/>
    </source>
</evidence>
<dbReference type="AlphaFoldDB" id="A0A1E5Q835"/>
<keyword evidence="7" id="KW-1133">Transmembrane helix</keyword>